<evidence type="ECO:0000259" key="1">
    <source>
        <dbReference type="PROSITE" id="PS50097"/>
    </source>
</evidence>
<comment type="caution">
    <text evidence="2">The sequence shown here is derived from an EMBL/GenBank/DDBJ whole genome shotgun (WGS) entry which is preliminary data.</text>
</comment>
<evidence type="ECO:0000313" key="2">
    <source>
        <dbReference type="EMBL" id="KAK4498788.1"/>
    </source>
</evidence>
<reference evidence="2 3" key="1">
    <citation type="journal article" date="2023" name="G3 (Bethesda)">
        <title>A chromosome-level genome assembly of Zasmidium syzygii isolated from banana leaves.</title>
        <authorList>
            <person name="van Westerhoven A.C."/>
            <person name="Mehrabi R."/>
            <person name="Talebi R."/>
            <person name="Steentjes M.B.F."/>
            <person name="Corcolon B."/>
            <person name="Chong P.A."/>
            <person name="Kema G.H.J."/>
            <person name="Seidl M.F."/>
        </authorList>
    </citation>
    <scope>NUCLEOTIDE SEQUENCE [LARGE SCALE GENOMIC DNA]</scope>
    <source>
        <strain evidence="2 3">P124</strain>
    </source>
</reference>
<dbReference type="EMBL" id="JAXOVC010000007">
    <property type="protein sequence ID" value="KAK4498788.1"/>
    <property type="molecule type" value="Genomic_DNA"/>
</dbReference>
<protein>
    <recommendedName>
        <fullName evidence="1">BTB domain-containing protein</fullName>
    </recommendedName>
</protein>
<dbReference type="Proteomes" id="UP001305779">
    <property type="component" value="Unassembled WGS sequence"/>
</dbReference>
<proteinExistence type="predicted"/>
<accession>A0ABR0ECJ6</accession>
<dbReference type="InterPro" id="IPR011333">
    <property type="entry name" value="SKP1/BTB/POZ_sf"/>
</dbReference>
<sequence>MELPRTLVEEFRKLRYDHSISDFTIESDTGKQWKVHKLVLRLHSDVLYRMSTSPEFLECQRSRVILHGIQDRHIEAMVNFFYNLPHKLSEEGDCTTSVDDWTDEGLKDYFTSNRDLLQLADMYNVKELLKALVQDLEFFFNFGGTVELTVRAASAMVKVEDVPDEMWGPLTDHLAYHFARDVPEESELEKLQDVLASCPQVAIGALKRIAEKNRGNRYESWSHMG</sequence>
<organism evidence="2 3">
    <name type="scientific">Zasmidium cellare</name>
    <name type="common">Wine cellar mold</name>
    <name type="synonym">Racodium cellare</name>
    <dbReference type="NCBI Taxonomy" id="395010"/>
    <lineage>
        <taxon>Eukaryota</taxon>
        <taxon>Fungi</taxon>
        <taxon>Dikarya</taxon>
        <taxon>Ascomycota</taxon>
        <taxon>Pezizomycotina</taxon>
        <taxon>Dothideomycetes</taxon>
        <taxon>Dothideomycetidae</taxon>
        <taxon>Mycosphaerellales</taxon>
        <taxon>Mycosphaerellaceae</taxon>
        <taxon>Zasmidium</taxon>
    </lineage>
</organism>
<keyword evidence="3" id="KW-1185">Reference proteome</keyword>
<dbReference type="PROSITE" id="PS50097">
    <property type="entry name" value="BTB"/>
    <property type="match status" value="1"/>
</dbReference>
<dbReference type="CDD" id="cd18186">
    <property type="entry name" value="BTB_POZ_ZBTB_KLHL-like"/>
    <property type="match status" value="1"/>
</dbReference>
<dbReference type="InterPro" id="IPR000210">
    <property type="entry name" value="BTB/POZ_dom"/>
</dbReference>
<dbReference type="SMART" id="SM00225">
    <property type="entry name" value="BTB"/>
    <property type="match status" value="1"/>
</dbReference>
<dbReference type="SUPFAM" id="SSF54695">
    <property type="entry name" value="POZ domain"/>
    <property type="match status" value="1"/>
</dbReference>
<feature type="domain" description="BTB" evidence="1">
    <location>
        <begin position="21"/>
        <end position="90"/>
    </location>
</feature>
<name>A0ABR0ECJ6_ZASCE</name>
<dbReference type="Pfam" id="PF00651">
    <property type="entry name" value="BTB"/>
    <property type="match status" value="1"/>
</dbReference>
<gene>
    <name evidence="2" type="ORF">PRZ48_009298</name>
</gene>
<dbReference type="Gene3D" id="3.30.710.10">
    <property type="entry name" value="Potassium Channel Kv1.1, Chain A"/>
    <property type="match status" value="1"/>
</dbReference>
<evidence type="ECO:0000313" key="3">
    <source>
        <dbReference type="Proteomes" id="UP001305779"/>
    </source>
</evidence>